<dbReference type="EMBL" id="CP000554">
    <property type="protein sequence ID" value="ABM78447.1"/>
    <property type="molecule type" value="Genomic_DNA"/>
</dbReference>
<organism evidence="1 2">
    <name type="scientific">Prochlorococcus marinus (strain MIT 9303)</name>
    <dbReference type="NCBI Taxonomy" id="59922"/>
    <lineage>
        <taxon>Bacteria</taxon>
        <taxon>Bacillati</taxon>
        <taxon>Cyanobacteriota</taxon>
        <taxon>Cyanophyceae</taxon>
        <taxon>Synechococcales</taxon>
        <taxon>Prochlorococcaceae</taxon>
        <taxon>Prochlorococcus</taxon>
    </lineage>
</organism>
<sequence length="36" mass="4212">MSSWASDVKWLLIVYGSFSRSSDALEELDFPEWDDE</sequence>
<dbReference type="AlphaFoldDB" id="A2CAD7"/>
<proteinExistence type="predicted"/>
<name>A2CAD7_PROM3</name>
<dbReference type="HOGENOM" id="CLU_3357756_0_0_3"/>
<dbReference type="STRING" id="59922.P9303_17031"/>
<gene>
    <name evidence="1" type="ordered locus">P9303_17031</name>
</gene>
<protein>
    <submittedName>
        <fullName evidence="1">Uncharacterized protein</fullName>
    </submittedName>
</protein>
<dbReference type="Proteomes" id="UP000002274">
    <property type="component" value="Chromosome"/>
</dbReference>
<accession>A2CAD7</accession>
<reference evidence="1 2" key="1">
    <citation type="journal article" date="2007" name="PLoS Genet.">
        <title>Patterns and implications of gene gain and loss in the evolution of Prochlorococcus.</title>
        <authorList>
            <person name="Kettler G.C."/>
            <person name="Martiny A.C."/>
            <person name="Huang K."/>
            <person name="Zucker J."/>
            <person name="Coleman M.L."/>
            <person name="Rodrigue S."/>
            <person name="Chen F."/>
            <person name="Lapidus A."/>
            <person name="Ferriera S."/>
            <person name="Johnson J."/>
            <person name="Steglich C."/>
            <person name="Church G.M."/>
            <person name="Richardson P."/>
            <person name="Chisholm S.W."/>
        </authorList>
    </citation>
    <scope>NUCLEOTIDE SEQUENCE [LARGE SCALE GENOMIC DNA]</scope>
    <source>
        <strain evidence="1 2">MIT 9303</strain>
    </source>
</reference>
<dbReference type="KEGG" id="pmf:P9303_17031"/>
<evidence type="ECO:0000313" key="2">
    <source>
        <dbReference type="Proteomes" id="UP000002274"/>
    </source>
</evidence>
<evidence type="ECO:0000313" key="1">
    <source>
        <dbReference type="EMBL" id="ABM78447.1"/>
    </source>
</evidence>